<evidence type="ECO:0000256" key="2">
    <source>
        <dbReference type="ARBA" id="ARBA00006727"/>
    </source>
</evidence>
<evidence type="ECO:0000256" key="4">
    <source>
        <dbReference type="SAM" id="Phobius"/>
    </source>
</evidence>
<comment type="similarity">
    <text evidence="2">Belongs to the major facilitator superfamily. Monocarboxylate porter (TC 2.A.1.13) family.</text>
</comment>
<feature type="transmembrane region" description="Helical" evidence="4">
    <location>
        <begin position="136"/>
        <end position="158"/>
    </location>
</feature>
<organism evidence="6 7">
    <name type="scientific">Aspergillus pseudoustus</name>
    <dbReference type="NCBI Taxonomy" id="1810923"/>
    <lineage>
        <taxon>Eukaryota</taxon>
        <taxon>Fungi</taxon>
        <taxon>Dikarya</taxon>
        <taxon>Ascomycota</taxon>
        <taxon>Pezizomycotina</taxon>
        <taxon>Eurotiomycetes</taxon>
        <taxon>Eurotiomycetidae</taxon>
        <taxon>Eurotiales</taxon>
        <taxon>Aspergillaceae</taxon>
        <taxon>Aspergillus</taxon>
        <taxon>Aspergillus subgen. Nidulantes</taxon>
    </lineage>
</organism>
<keyword evidence="4" id="KW-1133">Transmembrane helix</keyword>
<reference evidence="6 7" key="1">
    <citation type="submission" date="2024-07" db="EMBL/GenBank/DDBJ databases">
        <title>Section-level genome sequencing and comparative genomics of Aspergillus sections Usti and Cavernicolus.</title>
        <authorList>
            <consortium name="Lawrence Berkeley National Laboratory"/>
            <person name="Nybo J.L."/>
            <person name="Vesth T.C."/>
            <person name="Theobald S."/>
            <person name="Frisvad J.C."/>
            <person name="Larsen T.O."/>
            <person name="Kjaerboelling I."/>
            <person name="Rothschild-Mancinelli K."/>
            <person name="Lyhne E.K."/>
            <person name="Kogle M.E."/>
            <person name="Barry K."/>
            <person name="Clum A."/>
            <person name="Na H."/>
            <person name="Ledsgaard L."/>
            <person name="Lin J."/>
            <person name="Lipzen A."/>
            <person name="Kuo A."/>
            <person name="Riley R."/>
            <person name="Mondo S."/>
            <person name="Labutti K."/>
            <person name="Haridas S."/>
            <person name="Pangalinan J."/>
            <person name="Salamov A.A."/>
            <person name="Simmons B.A."/>
            <person name="Magnuson J.K."/>
            <person name="Chen J."/>
            <person name="Drula E."/>
            <person name="Henrissat B."/>
            <person name="Wiebenga A."/>
            <person name="Lubbers R.J."/>
            <person name="Gomes A.C."/>
            <person name="Makela M.R."/>
            <person name="Stajich J."/>
            <person name="Grigoriev I.V."/>
            <person name="Mortensen U.H."/>
            <person name="De Vries R.P."/>
            <person name="Baker S.E."/>
            <person name="Andersen M.R."/>
        </authorList>
    </citation>
    <scope>NUCLEOTIDE SEQUENCE [LARGE SCALE GENOMIC DNA]</scope>
    <source>
        <strain evidence="6 7">CBS 123904</strain>
    </source>
</reference>
<dbReference type="CDD" id="cd17352">
    <property type="entry name" value="MFS_MCT_SLC16"/>
    <property type="match status" value="1"/>
</dbReference>
<dbReference type="InterPro" id="IPR020846">
    <property type="entry name" value="MFS_dom"/>
</dbReference>
<evidence type="ECO:0000313" key="6">
    <source>
        <dbReference type="EMBL" id="KAL2835851.1"/>
    </source>
</evidence>
<evidence type="ECO:0000256" key="3">
    <source>
        <dbReference type="SAM" id="MobiDB-lite"/>
    </source>
</evidence>
<protein>
    <submittedName>
        <fullName evidence="6">Major facilitator superfamily domain-containing protein</fullName>
    </submittedName>
</protein>
<feature type="transmembrane region" description="Helical" evidence="4">
    <location>
        <begin position="244"/>
        <end position="268"/>
    </location>
</feature>
<feature type="transmembrane region" description="Helical" evidence="4">
    <location>
        <begin position="434"/>
        <end position="455"/>
    </location>
</feature>
<feature type="domain" description="Major facilitator superfamily (MFS) profile" evidence="5">
    <location>
        <begin position="44"/>
        <end position="460"/>
    </location>
</feature>
<evidence type="ECO:0000313" key="7">
    <source>
        <dbReference type="Proteomes" id="UP001610446"/>
    </source>
</evidence>
<dbReference type="PANTHER" id="PTHR11360">
    <property type="entry name" value="MONOCARBOXYLATE TRANSPORTER"/>
    <property type="match status" value="1"/>
</dbReference>
<dbReference type="Gene3D" id="1.20.1250.20">
    <property type="entry name" value="MFS general substrate transporter like domains"/>
    <property type="match status" value="2"/>
</dbReference>
<keyword evidence="4" id="KW-0812">Transmembrane</keyword>
<feature type="region of interest" description="Disordered" evidence="3">
    <location>
        <begin position="1"/>
        <end position="36"/>
    </location>
</feature>
<dbReference type="InterPro" id="IPR050327">
    <property type="entry name" value="Proton-linked_MCT"/>
</dbReference>
<feature type="transmembrane region" description="Helical" evidence="4">
    <location>
        <begin position="113"/>
        <end position="130"/>
    </location>
</feature>
<feature type="compositionally biased region" description="Basic and acidic residues" evidence="3">
    <location>
        <begin position="1"/>
        <end position="11"/>
    </location>
</feature>
<evidence type="ECO:0000259" key="5">
    <source>
        <dbReference type="PROSITE" id="PS50850"/>
    </source>
</evidence>
<dbReference type="SUPFAM" id="SSF103473">
    <property type="entry name" value="MFS general substrate transporter"/>
    <property type="match status" value="1"/>
</dbReference>
<feature type="transmembrane region" description="Helical" evidence="4">
    <location>
        <begin position="296"/>
        <end position="315"/>
    </location>
</feature>
<dbReference type="PROSITE" id="PS50850">
    <property type="entry name" value="MFS"/>
    <property type="match status" value="1"/>
</dbReference>
<evidence type="ECO:0000256" key="1">
    <source>
        <dbReference type="ARBA" id="ARBA00004141"/>
    </source>
</evidence>
<comment type="subcellular location">
    <subcellularLocation>
        <location evidence="1">Membrane</location>
        <topology evidence="1">Multi-pass membrane protein</topology>
    </subcellularLocation>
</comment>
<dbReference type="Pfam" id="PF07690">
    <property type="entry name" value="MFS_1"/>
    <property type="match status" value="1"/>
</dbReference>
<feature type="transmembrane region" description="Helical" evidence="4">
    <location>
        <begin position="42"/>
        <end position="62"/>
    </location>
</feature>
<feature type="transmembrane region" description="Helical" evidence="4">
    <location>
        <begin position="365"/>
        <end position="388"/>
    </location>
</feature>
<feature type="transmembrane region" description="Helical" evidence="4">
    <location>
        <begin position="170"/>
        <end position="190"/>
    </location>
</feature>
<dbReference type="InterPro" id="IPR036259">
    <property type="entry name" value="MFS_trans_sf"/>
</dbReference>
<dbReference type="InterPro" id="IPR011701">
    <property type="entry name" value="MFS"/>
</dbReference>
<keyword evidence="7" id="KW-1185">Reference proteome</keyword>
<proteinExistence type="inferred from homology"/>
<dbReference type="Proteomes" id="UP001610446">
    <property type="component" value="Unassembled WGS sequence"/>
</dbReference>
<feature type="transmembrane region" description="Helical" evidence="4">
    <location>
        <begin position="400"/>
        <end position="422"/>
    </location>
</feature>
<accession>A0ABR4J724</accession>
<dbReference type="PANTHER" id="PTHR11360:SF177">
    <property type="entry name" value="RIBOFLAVIN TRANSPORTER MCH5"/>
    <property type="match status" value="1"/>
</dbReference>
<feature type="transmembrane region" description="Helical" evidence="4">
    <location>
        <begin position="327"/>
        <end position="345"/>
    </location>
</feature>
<feature type="transmembrane region" description="Helical" evidence="4">
    <location>
        <begin position="202"/>
        <end position="223"/>
    </location>
</feature>
<keyword evidence="4" id="KW-0472">Membrane</keyword>
<comment type="caution">
    <text evidence="6">The sequence shown here is derived from an EMBL/GenBank/DDBJ whole genome shotgun (WGS) entry which is preliminary data.</text>
</comment>
<feature type="transmembrane region" description="Helical" evidence="4">
    <location>
        <begin position="82"/>
        <end position="101"/>
    </location>
</feature>
<name>A0ABR4J724_9EURO</name>
<sequence>MDSSTPEEKSTPPESPEASTPTDTESLKSESETTYPEGGRDAWLVVFGSWCGLTASLGIYNASGVFEAVISKVLLPETAPSTIGWIFSIYGFVTWLCGVQIGPTFDAMGPRALMLAGSICTLGGIFALSWCTEYYQIILSFSLLTAIGSSLLITPAMACVAHWFMARRGLASGIAFIGAGFGGVLFPLMIQSLLPKVGWGWSLRVMGFILLALCTISVLFCRARVPPRKGAHTTWRDTLPDPKIFLDGSGVMAATTAGVLFTDLAYFIPITYTPSYYLDRQGLAEGGDALSGSAALAYQLLAVLNAASCVGRLVAGHVADVFGRYNTMVVSLLLCTLSVLCLWLPDILTSGHSSSSSTNNSPPALFTLFIILFGFCSGSNVSLTPICLGQLCDTRDYGRYYASCYTAVAFGVLSSIPIAGSLLDAVDIEGRRKYWGVAVFAGACYVAALVCFVWVRGRVVGWDVRTRW</sequence>
<gene>
    <name evidence="6" type="ORF">BJY01DRAFT_252292</name>
</gene>
<dbReference type="EMBL" id="JBFXLU010000191">
    <property type="protein sequence ID" value="KAL2835851.1"/>
    <property type="molecule type" value="Genomic_DNA"/>
</dbReference>